<reference evidence="2 3" key="1">
    <citation type="submission" date="2023-07" db="EMBL/GenBank/DDBJ databases">
        <title>Novel Shewanella species isolated from Baltic Sea sediments.</title>
        <authorList>
            <person name="Martin-Rodriguez A.J."/>
        </authorList>
    </citation>
    <scope>NUCLEOTIDE SEQUENCE [LARGE SCALE GENOMIC DNA]</scope>
    <source>
        <strain evidence="2 3">SP2S1-2</strain>
    </source>
</reference>
<keyword evidence="3" id="KW-1185">Reference proteome</keyword>
<evidence type="ECO:0000256" key="1">
    <source>
        <dbReference type="SAM" id="Coils"/>
    </source>
</evidence>
<comment type="caution">
    <text evidence="2">The sequence shown here is derived from an EMBL/GenBank/DDBJ whole genome shotgun (WGS) entry which is preliminary data.</text>
</comment>
<name>A0ABU3G3I5_9GAMM</name>
<dbReference type="EMBL" id="JAUOES010000025">
    <property type="protein sequence ID" value="MDT3282203.1"/>
    <property type="molecule type" value="Genomic_DNA"/>
</dbReference>
<evidence type="ECO:0000313" key="3">
    <source>
        <dbReference type="Proteomes" id="UP001249505"/>
    </source>
</evidence>
<dbReference type="Proteomes" id="UP001249505">
    <property type="component" value="Unassembled WGS sequence"/>
</dbReference>
<organism evidence="2 3">
    <name type="scientific">Shewanella scandinavica</name>
    <dbReference type="NCBI Taxonomy" id="3063538"/>
    <lineage>
        <taxon>Bacteria</taxon>
        <taxon>Pseudomonadati</taxon>
        <taxon>Pseudomonadota</taxon>
        <taxon>Gammaproteobacteria</taxon>
        <taxon>Alteromonadales</taxon>
        <taxon>Shewanellaceae</taxon>
        <taxon>Shewanella</taxon>
    </lineage>
</organism>
<proteinExistence type="predicted"/>
<protein>
    <submittedName>
        <fullName evidence="2">Uncharacterized protein</fullName>
    </submittedName>
</protein>
<dbReference type="RefSeq" id="WP_311900513.1">
    <property type="nucleotide sequence ID" value="NZ_JAUOES010000025.1"/>
</dbReference>
<sequence>MKKLSKKLEELMIQEKKNNQKLNEQLQFLQQAQQAGVISKPQYSLASLVNVRTSI</sequence>
<keyword evidence="1" id="KW-0175">Coiled coil</keyword>
<gene>
    <name evidence="2" type="ORF">Q4Q50_18145</name>
</gene>
<accession>A0ABU3G3I5</accession>
<feature type="coiled-coil region" evidence="1">
    <location>
        <begin position="1"/>
        <end position="32"/>
    </location>
</feature>
<evidence type="ECO:0000313" key="2">
    <source>
        <dbReference type="EMBL" id="MDT3282203.1"/>
    </source>
</evidence>